<dbReference type="InterPro" id="IPR036236">
    <property type="entry name" value="Znf_C2H2_sf"/>
</dbReference>
<feature type="domain" description="C2H2-type" evidence="9">
    <location>
        <begin position="90"/>
        <end position="118"/>
    </location>
</feature>
<sequence>MQRQTHSPVSSSDACRSSAQDADSLVEGAQTPVCVKCGKHFFRQNELRRHIRTVHEREKTHKCPHCLKLFSQSSHLVTHVRSVHERRMDFPCNICKYRFSVRSNQLKHMRRKHGEDTASRVRSRSRSTSPGCQNSGSGNEMDTSLTRGNSTEEQQED</sequence>
<feature type="compositionally biased region" description="Polar residues" evidence="8">
    <location>
        <begin position="130"/>
        <end position="157"/>
    </location>
</feature>
<dbReference type="EMBL" id="VRMN01000003">
    <property type="protein sequence ID" value="KAA8495722.1"/>
    <property type="molecule type" value="Genomic_DNA"/>
</dbReference>
<keyword evidence="2" id="KW-0479">Metal-binding</keyword>
<dbReference type="Pfam" id="PF00096">
    <property type="entry name" value="zf-C2H2"/>
    <property type="match status" value="3"/>
</dbReference>
<dbReference type="Proteomes" id="UP000324585">
    <property type="component" value="Unassembled WGS sequence"/>
</dbReference>
<dbReference type="GO" id="GO:0010468">
    <property type="term" value="P:regulation of gene expression"/>
    <property type="evidence" value="ECO:0007669"/>
    <property type="project" value="TreeGrafter"/>
</dbReference>
<organism evidence="10 11">
    <name type="scientific">Porphyridium purpureum</name>
    <name type="common">Red alga</name>
    <name type="synonym">Porphyridium cruentum</name>
    <dbReference type="NCBI Taxonomy" id="35688"/>
    <lineage>
        <taxon>Eukaryota</taxon>
        <taxon>Rhodophyta</taxon>
        <taxon>Bangiophyceae</taxon>
        <taxon>Porphyridiales</taxon>
        <taxon>Porphyridiaceae</taxon>
        <taxon>Porphyridium</taxon>
    </lineage>
</organism>
<keyword evidence="11" id="KW-1185">Reference proteome</keyword>
<dbReference type="GO" id="GO:0005634">
    <property type="term" value="C:nucleus"/>
    <property type="evidence" value="ECO:0007669"/>
    <property type="project" value="UniProtKB-SubCell"/>
</dbReference>
<name>A0A5J4YXY7_PORPP</name>
<keyword evidence="6" id="KW-0539">Nucleus</keyword>
<dbReference type="SMART" id="SM00355">
    <property type="entry name" value="ZnF_C2H2"/>
    <property type="match status" value="3"/>
</dbReference>
<evidence type="ECO:0000256" key="2">
    <source>
        <dbReference type="ARBA" id="ARBA00022723"/>
    </source>
</evidence>
<dbReference type="AlphaFoldDB" id="A0A5J4YXY7"/>
<dbReference type="GO" id="GO:0008270">
    <property type="term" value="F:zinc ion binding"/>
    <property type="evidence" value="ECO:0007669"/>
    <property type="project" value="UniProtKB-KW"/>
</dbReference>
<keyword evidence="4 7" id="KW-0863">Zinc-finger</keyword>
<dbReference type="OrthoDB" id="5693at2759"/>
<keyword evidence="5" id="KW-0862">Zinc</keyword>
<gene>
    <name evidence="10" type="ORF">FVE85_1877</name>
</gene>
<reference evidence="11" key="1">
    <citation type="journal article" date="2019" name="Nat. Commun.">
        <title>Expansion of phycobilisome linker gene families in mesophilic red algae.</title>
        <authorList>
            <person name="Lee J."/>
            <person name="Kim D."/>
            <person name="Bhattacharya D."/>
            <person name="Yoon H.S."/>
        </authorList>
    </citation>
    <scope>NUCLEOTIDE SEQUENCE [LARGE SCALE GENOMIC DNA]</scope>
    <source>
        <strain evidence="11">CCMP 1328</strain>
    </source>
</reference>
<evidence type="ECO:0000259" key="9">
    <source>
        <dbReference type="PROSITE" id="PS50157"/>
    </source>
</evidence>
<dbReference type="InterPro" id="IPR013087">
    <property type="entry name" value="Znf_C2H2_type"/>
</dbReference>
<evidence type="ECO:0000256" key="1">
    <source>
        <dbReference type="ARBA" id="ARBA00004123"/>
    </source>
</evidence>
<evidence type="ECO:0000256" key="7">
    <source>
        <dbReference type="PROSITE-ProRule" id="PRU00042"/>
    </source>
</evidence>
<evidence type="ECO:0000313" key="11">
    <source>
        <dbReference type="Proteomes" id="UP000324585"/>
    </source>
</evidence>
<dbReference type="PANTHER" id="PTHR16515:SF49">
    <property type="entry name" value="GASTRULA ZINC FINGER PROTEIN XLCGF49.1-LIKE-RELATED"/>
    <property type="match status" value="1"/>
</dbReference>
<accession>A0A5J4YXY7</accession>
<evidence type="ECO:0000256" key="8">
    <source>
        <dbReference type="SAM" id="MobiDB-lite"/>
    </source>
</evidence>
<keyword evidence="3" id="KW-0677">Repeat</keyword>
<evidence type="ECO:0000256" key="4">
    <source>
        <dbReference type="ARBA" id="ARBA00022771"/>
    </source>
</evidence>
<feature type="region of interest" description="Disordered" evidence="8">
    <location>
        <begin position="106"/>
        <end position="157"/>
    </location>
</feature>
<dbReference type="PANTHER" id="PTHR16515">
    <property type="entry name" value="PR DOMAIN ZINC FINGER PROTEIN"/>
    <property type="match status" value="1"/>
</dbReference>
<dbReference type="InterPro" id="IPR050331">
    <property type="entry name" value="Zinc_finger"/>
</dbReference>
<feature type="domain" description="C2H2-type" evidence="9">
    <location>
        <begin position="61"/>
        <end position="89"/>
    </location>
</feature>
<proteinExistence type="predicted"/>
<comment type="caution">
    <text evidence="10">The sequence shown here is derived from an EMBL/GenBank/DDBJ whole genome shotgun (WGS) entry which is preliminary data.</text>
</comment>
<dbReference type="PROSITE" id="PS00028">
    <property type="entry name" value="ZINC_FINGER_C2H2_1"/>
    <property type="match status" value="3"/>
</dbReference>
<dbReference type="PROSITE" id="PS50157">
    <property type="entry name" value="ZINC_FINGER_C2H2_2"/>
    <property type="match status" value="3"/>
</dbReference>
<dbReference type="Gene3D" id="3.30.160.60">
    <property type="entry name" value="Classic Zinc Finger"/>
    <property type="match status" value="3"/>
</dbReference>
<comment type="subcellular location">
    <subcellularLocation>
        <location evidence="1">Nucleus</location>
    </subcellularLocation>
</comment>
<evidence type="ECO:0000256" key="3">
    <source>
        <dbReference type="ARBA" id="ARBA00022737"/>
    </source>
</evidence>
<dbReference type="FunFam" id="3.30.160.60:FF:000446">
    <property type="entry name" value="Zinc finger protein"/>
    <property type="match status" value="1"/>
</dbReference>
<dbReference type="OMA" id="MAVHERR"/>
<dbReference type="SUPFAM" id="SSF57667">
    <property type="entry name" value="beta-beta-alpha zinc fingers"/>
    <property type="match status" value="2"/>
</dbReference>
<protein>
    <submittedName>
        <fullName evidence="10">Protein glass</fullName>
    </submittedName>
</protein>
<evidence type="ECO:0000313" key="10">
    <source>
        <dbReference type="EMBL" id="KAA8495722.1"/>
    </source>
</evidence>
<evidence type="ECO:0000256" key="6">
    <source>
        <dbReference type="ARBA" id="ARBA00023242"/>
    </source>
</evidence>
<feature type="domain" description="C2H2-type" evidence="9">
    <location>
        <begin position="32"/>
        <end position="60"/>
    </location>
</feature>
<evidence type="ECO:0000256" key="5">
    <source>
        <dbReference type="ARBA" id="ARBA00022833"/>
    </source>
</evidence>